<keyword evidence="1" id="KW-1133">Transmembrane helix</keyword>
<dbReference type="Proteomes" id="UP001299068">
    <property type="component" value="Unassembled WGS sequence"/>
</dbReference>
<feature type="transmembrane region" description="Helical" evidence="1">
    <location>
        <begin position="6"/>
        <end position="26"/>
    </location>
</feature>
<evidence type="ECO:0000256" key="1">
    <source>
        <dbReference type="SAM" id="Phobius"/>
    </source>
</evidence>
<evidence type="ECO:0000313" key="3">
    <source>
        <dbReference type="Proteomes" id="UP001299068"/>
    </source>
</evidence>
<dbReference type="RefSeq" id="WP_221858455.1">
    <property type="nucleotide sequence ID" value="NZ_JAIKTU010000001.1"/>
</dbReference>
<feature type="transmembrane region" description="Helical" evidence="1">
    <location>
        <begin position="76"/>
        <end position="97"/>
    </location>
</feature>
<reference evidence="2 3" key="1">
    <citation type="journal article" date="2021" name="Cell Host Microbe">
        <title>in vivo commensal control of Clostridioides difficile virulence.</title>
        <authorList>
            <person name="Girinathan B.P."/>
            <person name="Dibenedetto N."/>
            <person name="Worley J.N."/>
            <person name="Peltier J."/>
            <person name="Arrieta-Ortiz M.L."/>
            <person name="Rupa Christinal Immanuel S."/>
            <person name="Lavin R."/>
            <person name="Delaney M.L."/>
            <person name="Cummins C."/>
            <person name="Hoffmann M."/>
            <person name="Luo Y."/>
            <person name="Gonzalez-Escalona N."/>
            <person name="Allard M."/>
            <person name="Onderdonk A.B."/>
            <person name="Gerber G.K."/>
            <person name="Sonenshein A.L."/>
            <person name="Baliga N."/>
            <person name="Dupuy B."/>
            <person name="Bry L."/>
        </authorList>
    </citation>
    <scope>NUCLEOTIDE SEQUENCE [LARGE SCALE GENOMIC DNA]</scope>
    <source>
        <strain evidence="2 3">DSM 599</strain>
    </source>
</reference>
<gene>
    <name evidence="2" type="ORF">K5V21_01225</name>
</gene>
<evidence type="ECO:0000313" key="2">
    <source>
        <dbReference type="EMBL" id="MBY0754066.1"/>
    </source>
</evidence>
<organism evidence="2 3">
    <name type="scientific">Clostridium sardiniense</name>
    <name type="common">Clostridium absonum</name>
    <dbReference type="NCBI Taxonomy" id="29369"/>
    <lineage>
        <taxon>Bacteria</taxon>
        <taxon>Bacillati</taxon>
        <taxon>Bacillota</taxon>
        <taxon>Clostridia</taxon>
        <taxon>Eubacteriales</taxon>
        <taxon>Clostridiaceae</taxon>
        <taxon>Clostridium</taxon>
    </lineage>
</organism>
<keyword evidence="1" id="KW-0812">Transmembrane</keyword>
<accession>A0ABS7KTC5</accession>
<keyword evidence="3" id="KW-1185">Reference proteome</keyword>
<feature type="transmembrane region" description="Helical" evidence="1">
    <location>
        <begin position="47"/>
        <end position="70"/>
    </location>
</feature>
<keyword evidence="1" id="KW-0472">Membrane</keyword>
<comment type="caution">
    <text evidence="2">The sequence shown here is derived from an EMBL/GenBank/DDBJ whole genome shotgun (WGS) entry which is preliminary data.</text>
</comment>
<proteinExistence type="predicted"/>
<evidence type="ECO:0008006" key="4">
    <source>
        <dbReference type="Google" id="ProtNLM"/>
    </source>
</evidence>
<protein>
    <recommendedName>
        <fullName evidence="4">DUF3784 domain-containing protein</fullName>
    </recommendedName>
</protein>
<dbReference type="EMBL" id="JAIKTU010000001">
    <property type="protein sequence ID" value="MBY0754066.1"/>
    <property type="molecule type" value="Genomic_DNA"/>
</dbReference>
<sequence length="106" mass="12224">MSIMVGVANIFLTIIYLIYSIICSKNKKSVPIYFNLDNYEIIDKKTFYLYNLLFSLLSCTVSITIGILISLESIEIYFIILVPLLLHSINFIFKMICISKKIISKI</sequence>
<name>A0ABS7KTC5_CLOSR</name>